<protein>
    <submittedName>
        <fullName evidence="1">Uncharacterized protein</fullName>
    </submittedName>
</protein>
<accession>A0ACB9VSY3</accession>
<evidence type="ECO:0000313" key="1">
    <source>
        <dbReference type="EMBL" id="KAI4802811.1"/>
    </source>
</evidence>
<keyword evidence="2" id="KW-1185">Reference proteome</keyword>
<feature type="non-terminal residue" evidence="1">
    <location>
        <position position="181"/>
    </location>
</feature>
<sequence>PPMQPAWGMALRGQAVGSIITHAEADDYRSLEACHQRSFENNFTGLCSHALCLFDCPKSQTLLVRATVPLRGLSLSSARVIVPAHFFARRSFDSYPSLKANLSSPPPSPPSLSLTPTARRTVGVNGESSPLTGIERAIKHLWARDSAERNLTKTLMPLHPNDMHIHNDLPSWLQDAHPSLV</sequence>
<dbReference type="Proteomes" id="UP001057452">
    <property type="component" value="Chromosome 23"/>
</dbReference>
<evidence type="ECO:0000313" key="2">
    <source>
        <dbReference type="Proteomes" id="UP001057452"/>
    </source>
</evidence>
<comment type="caution">
    <text evidence="1">The sequence shown here is derived from an EMBL/GenBank/DDBJ whole genome shotgun (WGS) entry which is preliminary data.</text>
</comment>
<name>A0ACB9VSY3_CHAAC</name>
<dbReference type="EMBL" id="CM043807">
    <property type="protein sequence ID" value="KAI4802811.1"/>
    <property type="molecule type" value="Genomic_DNA"/>
</dbReference>
<feature type="non-terminal residue" evidence="1">
    <location>
        <position position="1"/>
    </location>
</feature>
<reference evidence="1" key="1">
    <citation type="submission" date="2022-05" db="EMBL/GenBank/DDBJ databases">
        <title>Chromosome-level genome of Chaenocephalus aceratus.</title>
        <authorList>
            <person name="Park H."/>
        </authorList>
    </citation>
    <scope>NUCLEOTIDE SEQUENCE</scope>
    <source>
        <strain evidence="1">KU_202001</strain>
    </source>
</reference>
<gene>
    <name evidence="1" type="ORF">KUCAC02_006385</name>
</gene>
<proteinExistence type="predicted"/>
<organism evidence="1 2">
    <name type="scientific">Chaenocephalus aceratus</name>
    <name type="common">Blackfin icefish</name>
    <name type="synonym">Chaenichthys aceratus</name>
    <dbReference type="NCBI Taxonomy" id="36190"/>
    <lineage>
        <taxon>Eukaryota</taxon>
        <taxon>Metazoa</taxon>
        <taxon>Chordata</taxon>
        <taxon>Craniata</taxon>
        <taxon>Vertebrata</taxon>
        <taxon>Euteleostomi</taxon>
        <taxon>Actinopterygii</taxon>
        <taxon>Neopterygii</taxon>
        <taxon>Teleostei</taxon>
        <taxon>Neoteleostei</taxon>
        <taxon>Acanthomorphata</taxon>
        <taxon>Eupercaria</taxon>
        <taxon>Perciformes</taxon>
        <taxon>Notothenioidei</taxon>
        <taxon>Channichthyidae</taxon>
        <taxon>Chaenocephalus</taxon>
    </lineage>
</organism>